<dbReference type="GO" id="GO:0008270">
    <property type="term" value="F:zinc ion binding"/>
    <property type="evidence" value="ECO:0007669"/>
    <property type="project" value="UniProtKB-KW"/>
</dbReference>
<evidence type="ECO:0000256" key="6">
    <source>
        <dbReference type="ARBA" id="ARBA00022786"/>
    </source>
</evidence>
<evidence type="ECO:0000256" key="1">
    <source>
        <dbReference type="ARBA" id="ARBA00000900"/>
    </source>
</evidence>
<dbReference type="Gene3D" id="3.30.40.10">
    <property type="entry name" value="Zinc/RING finger domain, C3HC4 (zinc finger)"/>
    <property type="match status" value="1"/>
</dbReference>
<dbReference type="CDD" id="cd16454">
    <property type="entry name" value="RING-H2_PA-TM-RING"/>
    <property type="match status" value="1"/>
</dbReference>
<evidence type="ECO:0000256" key="8">
    <source>
        <dbReference type="PROSITE-ProRule" id="PRU00175"/>
    </source>
</evidence>
<dbReference type="InParanoid" id="A0A2G5EYV8"/>
<dbReference type="STRING" id="218851.A0A2G5EYV8"/>
<dbReference type="InterPro" id="IPR013083">
    <property type="entry name" value="Znf_RING/FYVE/PHD"/>
</dbReference>
<dbReference type="Pfam" id="PF13639">
    <property type="entry name" value="zf-RING_2"/>
    <property type="match status" value="1"/>
</dbReference>
<reference evidence="10 11" key="1">
    <citation type="submission" date="2017-09" db="EMBL/GenBank/DDBJ databases">
        <title>WGS assembly of Aquilegia coerulea Goldsmith.</title>
        <authorList>
            <person name="Hodges S."/>
            <person name="Kramer E."/>
            <person name="Nordborg M."/>
            <person name="Tomkins J."/>
            <person name="Borevitz J."/>
            <person name="Derieg N."/>
            <person name="Yan J."/>
            <person name="Mihaltcheva S."/>
            <person name="Hayes R.D."/>
            <person name="Rokhsar D."/>
        </authorList>
    </citation>
    <scope>NUCLEOTIDE SEQUENCE [LARGE SCALE GENOMIC DNA]</scope>
    <source>
        <strain evidence="11">cv. Goldsmith</strain>
    </source>
</reference>
<proteinExistence type="predicted"/>
<evidence type="ECO:0000256" key="5">
    <source>
        <dbReference type="ARBA" id="ARBA00022771"/>
    </source>
</evidence>
<feature type="domain" description="RING-type" evidence="9">
    <location>
        <begin position="66"/>
        <end position="107"/>
    </location>
</feature>
<dbReference type="GO" id="GO:0005634">
    <property type="term" value="C:nucleus"/>
    <property type="evidence" value="ECO:0007669"/>
    <property type="project" value="TreeGrafter"/>
</dbReference>
<dbReference type="InterPro" id="IPR001841">
    <property type="entry name" value="Znf_RING"/>
</dbReference>
<keyword evidence="6" id="KW-0833">Ubl conjugation pathway</keyword>
<gene>
    <name evidence="10" type="ORF">AQUCO_00300448v1</name>
</gene>
<dbReference type="EMBL" id="KZ305020">
    <property type="protein sequence ID" value="PIA60934.1"/>
    <property type="molecule type" value="Genomic_DNA"/>
</dbReference>
<protein>
    <recommendedName>
        <fullName evidence="2">RING-type E3 ubiquitin transferase</fullName>
        <ecNumber evidence="2">2.3.2.27</ecNumber>
    </recommendedName>
</protein>
<evidence type="ECO:0000256" key="4">
    <source>
        <dbReference type="ARBA" id="ARBA00022723"/>
    </source>
</evidence>
<dbReference type="PROSITE" id="PS50089">
    <property type="entry name" value="ZF_RING_2"/>
    <property type="match status" value="1"/>
</dbReference>
<dbReference type="GO" id="GO:0016567">
    <property type="term" value="P:protein ubiquitination"/>
    <property type="evidence" value="ECO:0007669"/>
    <property type="project" value="UniProtKB-ARBA"/>
</dbReference>
<dbReference type="FunFam" id="3.30.40.10:FF:000127">
    <property type="entry name" value="E3 ubiquitin-protein ligase RNF181"/>
    <property type="match status" value="1"/>
</dbReference>
<name>A0A2G5EYV8_AQUCA</name>
<dbReference type="InterPro" id="IPR051834">
    <property type="entry name" value="RING_finger_E3_ligase"/>
</dbReference>
<dbReference type="PANTHER" id="PTHR45931:SF16">
    <property type="entry name" value="RING_U-BOX SUPERFAMILY PROTEIN"/>
    <property type="match status" value="1"/>
</dbReference>
<dbReference type="GO" id="GO:0006511">
    <property type="term" value="P:ubiquitin-dependent protein catabolic process"/>
    <property type="evidence" value="ECO:0007669"/>
    <property type="project" value="TreeGrafter"/>
</dbReference>
<keyword evidence="7" id="KW-0862">Zinc</keyword>
<dbReference type="SMART" id="SM00184">
    <property type="entry name" value="RING"/>
    <property type="match status" value="1"/>
</dbReference>
<organism evidence="10 11">
    <name type="scientific">Aquilegia coerulea</name>
    <name type="common">Rocky mountain columbine</name>
    <dbReference type="NCBI Taxonomy" id="218851"/>
    <lineage>
        <taxon>Eukaryota</taxon>
        <taxon>Viridiplantae</taxon>
        <taxon>Streptophyta</taxon>
        <taxon>Embryophyta</taxon>
        <taxon>Tracheophyta</taxon>
        <taxon>Spermatophyta</taxon>
        <taxon>Magnoliopsida</taxon>
        <taxon>Ranunculales</taxon>
        <taxon>Ranunculaceae</taxon>
        <taxon>Thalictroideae</taxon>
        <taxon>Aquilegia</taxon>
    </lineage>
</organism>
<dbReference type="AlphaFoldDB" id="A0A2G5EYV8"/>
<sequence length="114" mass="13137">MQEKPKNISVNIVVEFVHTVLCDVQAFNESFMDEEVDPILVPAAPSYVEALKTKQYDKENSKEESCSVCYQEFLMAEDVTLMPCSHIFHNNCIGRWLEMTNTCPMCRFTMPTFV</sequence>
<evidence type="ECO:0000313" key="11">
    <source>
        <dbReference type="Proteomes" id="UP000230069"/>
    </source>
</evidence>
<dbReference type="EC" id="2.3.2.27" evidence="2"/>
<dbReference type="SUPFAM" id="SSF57850">
    <property type="entry name" value="RING/U-box"/>
    <property type="match status" value="1"/>
</dbReference>
<dbReference type="Proteomes" id="UP000230069">
    <property type="component" value="Unassembled WGS sequence"/>
</dbReference>
<comment type="catalytic activity">
    <reaction evidence="1">
        <text>S-ubiquitinyl-[E2 ubiquitin-conjugating enzyme]-L-cysteine + [acceptor protein]-L-lysine = [E2 ubiquitin-conjugating enzyme]-L-cysteine + N(6)-ubiquitinyl-[acceptor protein]-L-lysine.</text>
        <dbReference type="EC" id="2.3.2.27"/>
    </reaction>
</comment>
<accession>A0A2G5EYV8</accession>
<dbReference type="GO" id="GO:0061630">
    <property type="term" value="F:ubiquitin protein ligase activity"/>
    <property type="evidence" value="ECO:0007669"/>
    <property type="project" value="UniProtKB-EC"/>
</dbReference>
<dbReference type="OrthoDB" id="4348522at2759"/>
<dbReference type="PANTHER" id="PTHR45931">
    <property type="entry name" value="SI:CH211-59O9.10"/>
    <property type="match status" value="1"/>
</dbReference>
<evidence type="ECO:0000256" key="7">
    <source>
        <dbReference type="ARBA" id="ARBA00022833"/>
    </source>
</evidence>
<keyword evidence="5 8" id="KW-0863">Zinc-finger</keyword>
<evidence type="ECO:0000256" key="3">
    <source>
        <dbReference type="ARBA" id="ARBA00022679"/>
    </source>
</evidence>
<keyword evidence="11" id="KW-1185">Reference proteome</keyword>
<evidence type="ECO:0000259" key="9">
    <source>
        <dbReference type="PROSITE" id="PS50089"/>
    </source>
</evidence>
<keyword evidence="4" id="KW-0479">Metal-binding</keyword>
<evidence type="ECO:0000256" key="2">
    <source>
        <dbReference type="ARBA" id="ARBA00012483"/>
    </source>
</evidence>
<keyword evidence="3" id="KW-0808">Transferase</keyword>
<evidence type="ECO:0000313" key="10">
    <source>
        <dbReference type="EMBL" id="PIA60934.1"/>
    </source>
</evidence>